<organism evidence="2 3">
    <name type="scientific">Nocardia vermiculata</name>
    <dbReference type="NCBI Taxonomy" id="257274"/>
    <lineage>
        <taxon>Bacteria</taxon>
        <taxon>Bacillati</taxon>
        <taxon>Actinomycetota</taxon>
        <taxon>Actinomycetes</taxon>
        <taxon>Mycobacteriales</taxon>
        <taxon>Nocardiaceae</taxon>
        <taxon>Nocardia</taxon>
    </lineage>
</organism>
<dbReference type="Gene3D" id="3.60.15.10">
    <property type="entry name" value="Ribonuclease Z/Hydroxyacylglutathione hydrolase-like"/>
    <property type="match status" value="1"/>
</dbReference>
<protein>
    <submittedName>
        <fullName evidence="2">MBL fold metallo-hydrolase</fullName>
    </submittedName>
</protein>
<dbReference type="InterPro" id="IPR050855">
    <property type="entry name" value="NDM-1-like"/>
</dbReference>
<reference evidence="2 3" key="1">
    <citation type="submission" date="2020-04" db="EMBL/GenBank/DDBJ databases">
        <title>MicrobeNet Type strains.</title>
        <authorList>
            <person name="Nicholson A.C."/>
        </authorList>
    </citation>
    <scope>NUCLEOTIDE SEQUENCE [LARGE SCALE GENOMIC DNA]</scope>
    <source>
        <strain evidence="2 3">JCM 12354</strain>
    </source>
</reference>
<sequence>MREDGGVKIQQVSDSVYVVAGTNVNWALVSDGSGVVVVDAGYPGDTAAVLKSVREIGHGLGDVAAVLVTHAHLDHIGAVPELVERVGMPVYTGANEVPHAKREYLQQISAVQVARQLGSLRGARWVADTARAVVGHLGTSVPTAQAAEPAVLAALPGGLTAVSTPGHTDGHTAYFMASEGVLFSGDALVTGHPLLRGTGPQLLPDVFNHNESGTRASLRNLAIEDAHILVPGHGEPMRGDLPELVARVIASDLP</sequence>
<gene>
    <name evidence="2" type="ORF">HGA08_20785</name>
</gene>
<dbReference type="PANTHER" id="PTHR42951:SF14">
    <property type="entry name" value="METALLO-BETA-LACTAMASE SUPERFAMILY PROTEIN"/>
    <property type="match status" value="1"/>
</dbReference>
<dbReference type="GO" id="GO:0016787">
    <property type="term" value="F:hydrolase activity"/>
    <property type="evidence" value="ECO:0007669"/>
    <property type="project" value="UniProtKB-KW"/>
</dbReference>
<evidence type="ECO:0000313" key="3">
    <source>
        <dbReference type="Proteomes" id="UP000565711"/>
    </source>
</evidence>
<dbReference type="SMART" id="SM00849">
    <property type="entry name" value="Lactamase_B"/>
    <property type="match status" value="1"/>
</dbReference>
<keyword evidence="3" id="KW-1185">Reference proteome</keyword>
<dbReference type="InterPro" id="IPR001279">
    <property type="entry name" value="Metallo-B-lactamas"/>
</dbReference>
<evidence type="ECO:0000313" key="2">
    <source>
        <dbReference type="EMBL" id="NKY52645.1"/>
    </source>
</evidence>
<dbReference type="InterPro" id="IPR036866">
    <property type="entry name" value="RibonucZ/Hydroxyglut_hydro"/>
</dbReference>
<feature type="domain" description="Metallo-beta-lactamase" evidence="1">
    <location>
        <begin position="23"/>
        <end position="233"/>
    </location>
</feature>
<dbReference type="PANTHER" id="PTHR42951">
    <property type="entry name" value="METALLO-BETA-LACTAMASE DOMAIN-CONTAINING"/>
    <property type="match status" value="1"/>
</dbReference>
<keyword evidence="2" id="KW-0378">Hydrolase</keyword>
<dbReference type="Proteomes" id="UP000565711">
    <property type="component" value="Unassembled WGS sequence"/>
</dbReference>
<dbReference type="EMBL" id="JAAXOP010000013">
    <property type="protein sequence ID" value="NKY52645.1"/>
    <property type="molecule type" value="Genomic_DNA"/>
</dbReference>
<dbReference type="Pfam" id="PF00753">
    <property type="entry name" value="Lactamase_B"/>
    <property type="match status" value="1"/>
</dbReference>
<accession>A0A846Y341</accession>
<proteinExistence type="predicted"/>
<name>A0A846Y341_9NOCA</name>
<evidence type="ECO:0000259" key="1">
    <source>
        <dbReference type="SMART" id="SM00849"/>
    </source>
</evidence>
<dbReference type="SUPFAM" id="SSF56281">
    <property type="entry name" value="Metallo-hydrolase/oxidoreductase"/>
    <property type="match status" value="1"/>
</dbReference>
<comment type="caution">
    <text evidence="2">The sequence shown here is derived from an EMBL/GenBank/DDBJ whole genome shotgun (WGS) entry which is preliminary data.</text>
</comment>
<dbReference type="AlphaFoldDB" id="A0A846Y341"/>